<keyword evidence="10" id="KW-0063">Aspartyl esterase</keyword>
<dbReference type="SUPFAM" id="SSF51126">
    <property type="entry name" value="Pectin lyase-like"/>
    <property type="match status" value="2"/>
</dbReference>
<comment type="similarity">
    <text evidence="4">Belongs to the pectinesterase family.</text>
</comment>
<evidence type="ECO:0000256" key="15">
    <source>
        <dbReference type="SAM" id="MobiDB-lite"/>
    </source>
</evidence>
<feature type="region of interest" description="Disordered" evidence="15">
    <location>
        <begin position="1"/>
        <end position="39"/>
    </location>
</feature>
<feature type="transmembrane region" description="Helical" evidence="16">
    <location>
        <begin position="118"/>
        <end position="137"/>
    </location>
</feature>
<dbReference type="GO" id="GO:0045490">
    <property type="term" value="P:pectin catabolic process"/>
    <property type="evidence" value="ECO:0007669"/>
    <property type="project" value="UniProtKB-UniPathway"/>
</dbReference>
<evidence type="ECO:0000313" key="19">
    <source>
        <dbReference type="Proteomes" id="UP000434172"/>
    </source>
</evidence>
<evidence type="ECO:0000256" key="3">
    <source>
        <dbReference type="ARBA" id="ARBA00005184"/>
    </source>
</evidence>
<evidence type="ECO:0000256" key="4">
    <source>
        <dbReference type="ARBA" id="ARBA00008891"/>
    </source>
</evidence>
<dbReference type="GO" id="GO:0016829">
    <property type="term" value="F:lyase activity"/>
    <property type="evidence" value="ECO:0007669"/>
    <property type="project" value="UniProtKB-KW"/>
</dbReference>
<dbReference type="InterPro" id="IPR000070">
    <property type="entry name" value="Pectinesterase_cat"/>
</dbReference>
<comment type="subcellular location">
    <subcellularLocation>
        <location evidence="1">Membrane</location>
        <topology evidence="1">Multi-pass membrane protein</topology>
    </subcellularLocation>
    <subcellularLocation>
        <location evidence="2 14">Secreted</location>
    </subcellularLocation>
</comment>
<evidence type="ECO:0000313" key="18">
    <source>
        <dbReference type="EMBL" id="KAF0330651.1"/>
    </source>
</evidence>
<dbReference type="GO" id="GO:0005576">
    <property type="term" value="C:extracellular region"/>
    <property type="evidence" value="ECO:0007669"/>
    <property type="project" value="UniProtKB-SubCell"/>
</dbReference>
<feature type="transmembrane region" description="Helical" evidence="16">
    <location>
        <begin position="250"/>
        <end position="268"/>
    </location>
</feature>
<keyword evidence="19" id="KW-1185">Reference proteome</keyword>
<dbReference type="Proteomes" id="UP000434172">
    <property type="component" value="Unassembled WGS sequence"/>
</dbReference>
<keyword evidence="8" id="KW-0732">Signal</keyword>
<gene>
    <name evidence="18" type="ORF">GQ607_002055</name>
</gene>
<keyword evidence="16" id="KW-0472">Membrane</keyword>
<dbReference type="InterPro" id="IPR011050">
    <property type="entry name" value="Pectin_lyase_fold/virulence"/>
</dbReference>
<dbReference type="Pfam" id="PF01095">
    <property type="entry name" value="Pectinesterase"/>
    <property type="match status" value="1"/>
</dbReference>
<dbReference type="AlphaFoldDB" id="A0A8H3WRG4"/>
<comment type="catalytic activity">
    <reaction evidence="12">
        <text>[(1-&gt;4)-alpha-D-galacturonosyl methyl ester](n) + n H2O = [(1-&gt;4)-alpha-D-galacturonosyl](n) + n methanol + n H(+)</text>
        <dbReference type="Rhea" id="RHEA:22380"/>
        <dbReference type="Rhea" id="RHEA-COMP:14570"/>
        <dbReference type="Rhea" id="RHEA-COMP:14573"/>
        <dbReference type="ChEBI" id="CHEBI:15377"/>
        <dbReference type="ChEBI" id="CHEBI:15378"/>
        <dbReference type="ChEBI" id="CHEBI:17790"/>
        <dbReference type="ChEBI" id="CHEBI:140522"/>
        <dbReference type="ChEBI" id="CHEBI:140523"/>
        <dbReference type="EC" id="3.1.1.11"/>
    </reaction>
</comment>
<feature type="transmembrane region" description="Helical" evidence="16">
    <location>
        <begin position="176"/>
        <end position="196"/>
    </location>
</feature>
<feature type="transmembrane region" description="Helical" evidence="16">
    <location>
        <begin position="343"/>
        <end position="365"/>
    </location>
</feature>
<dbReference type="FunFam" id="2.160.20.10:FF:000014">
    <property type="entry name" value="Pectinesterase"/>
    <property type="match status" value="1"/>
</dbReference>
<dbReference type="EMBL" id="WOWK01000006">
    <property type="protein sequence ID" value="KAF0330651.1"/>
    <property type="molecule type" value="Genomic_DNA"/>
</dbReference>
<feature type="non-terminal residue" evidence="18">
    <location>
        <position position="1"/>
    </location>
</feature>
<feature type="domain" description="Pectate lyase" evidence="17">
    <location>
        <begin position="497"/>
        <end position="707"/>
    </location>
</feature>
<evidence type="ECO:0000256" key="11">
    <source>
        <dbReference type="ARBA" id="ARBA00023239"/>
    </source>
</evidence>
<keyword evidence="14" id="KW-0624">Polysaccharide degradation</keyword>
<feature type="transmembrane region" description="Helical" evidence="16">
    <location>
        <begin position="316"/>
        <end position="337"/>
    </location>
</feature>
<dbReference type="GO" id="GO:0030599">
    <property type="term" value="F:pectinesterase activity"/>
    <property type="evidence" value="ECO:0007669"/>
    <property type="project" value="UniProtKB-EC"/>
</dbReference>
<proteinExistence type="inferred from homology"/>
<evidence type="ECO:0000256" key="1">
    <source>
        <dbReference type="ARBA" id="ARBA00004141"/>
    </source>
</evidence>
<dbReference type="PROSITE" id="PS00503">
    <property type="entry name" value="PECTINESTERASE_2"/>
    <property type="match status" value="1"/>
</dbReference>
<keyword evidence="11 14" id="KW-0456">Lyase</keyword>
<dbReference type="SUPFAM" id="SSF103473">
    <property type="entry name" value="MFS general substrate transporter"/>
    <property type="match status" value="1"/>
</dbReference>
<comment type="caution">
    <text evidence="18">The sequence shown here is derived from an EMBL/GenBank/DDBJ whole genome shotgun (WGS) entry which is preliminary data.</text>
</comment>
<feature type="transmembrane region" description="Helical" evidence="16">
    <location>
        <begin position="415"/>
        <end position="433"/>
    </location>
</feature>
<dbReference type="Pfam" id="PF07690">
    <property type="entry name" value="MFS_1"/>
    <property type="match status" value="1"/>
</dbReference>
<sequence>MDVEKRTEAFVSRDGAAVTGQDGNETDNSSTIPPPMTTPYPEPTFDDRKAWITVVASSLTMFVYLGNVYSWGIMQVRLVETTSSSLTTLTFVGSLATSFMICFSILSDKIVCRIGYRLSALIGGFFMGLGEVLASFLTHHVIALFFLHGLVFGLGGGLCIFSVSTAPMSLFKKHKALAMGFVFGGGSLGSAIMSVVTNYLVKDLDVAWTFRILGFILWGVSMPASYFLPSRKRLGNKSSRQLQWYRFKQPRFLLLVGGTVLACFPLFIPPYFIPIFSRSMGYSKEIGVIILAAWNLASTLGRVVAGWVADSVLGPVESLAICMLFMALSSLVVWPLSSSIGIFSIYLIFNGIGCGAFFSLTPIAVSSTFGGENTLSIIPVVWTTWFCGFFFGTPIASGLYSLSGRSDGLEAFRPAAYYAGAMALAGFACVLGIRFTRSKPAPEEKINIKAIMRLSTPLLVVFQVATAASSAVYERQAGCTASAPGFASLNGGTTGGAGGTTVTVTTQADLEKYASASGKDVIKVSGRITVTPYGKEIKVSSDKTVIGVGTSGELYQGGLGLNSAKNVIIRNLKIGNTNLGDGVENDRDGVQADTVSNIWIDHCLFENGGDGLMDLRKDTTYFTVSNNIFRNHDKTFGIGWTDNVTARGTINHNWFDSTNQRNPSADNLAQVHLYNNYLYGVTSYGHYARGSSNAKVENVFFENTKNPLTKDSGAVLNASGNTYKSCTGTIASNSGTGFTPGYSYTLTATADVPAYVKANAAFLETLSAIPFHIYHSTNMMKFLGILSSLVVLAGNVLAASRTSPPSGSIVVAKSGGQYTSLQAAINSISTSSTATSTIFIQPGTYSGQVSIPSLKGKLVIYAYTTNDQDYTKNQVILTNTLSAADAGSNDLSATLRVATNYFSLYNVNVINGYGKGSQALAISANGQYQGYYGCSFVGYQDTVYTNKPHQVYKNSYIEGATDFIFGNDGNAWFEKCTIAINGAGYITASGRDSADSYWYVINKATIAAKSGAGVSKESTVLGRPWREYARVVVQNSQLSDVVKPVGWSAWGTNPTANVYYAEYGNTGTGASGTRVSWAKKLSSAVTIDSVLP</sequence>
<keyword evidence="16" id="KW-1133">Transmembrane helix</keyword>
<dbReference type="SMART" id="SM00656">
    <property type="entry name" value="Amb_all"/>
    <property type="match status" value="1"/>
</dbReference>
<feature type="active site" evidence="13">
    <location>
        <position position="962"/>
    </location>
</feature>
<evidence type="ECO:0000256" key="7">
    <source>
        <dbReference type="ARBA" id="ARBA00022525"/>
    </source>
</evidence>
<evidence type="ECO:0000259" key="17">
    <source>
        <dbReference type="SMART" id="SM00656"/>
    </source>
</evidence>
<feature type="transmembrane region" description="Helical" evidence="16">
    <location>
        <begin position="143"/>
        <end position="164"/>
    </location>
</feature>
<dbReference type="UniPathway" id="UPA00545">
    <property type="reaction ID" value="UER00823"/>
</dbReference>
<dbReference type="InterPro" id="IPR011701">
    <property type="entry name" value="MFS"/>
</dbReference>
<dbReference type="PANTHER" id="PTHR31321:SF127">
    <property type="entry name" value="PECTINESTERASE"/>
    <property type="match status" value="1"/>
</dbReference>
<feature type="compositionally biased region" description="Polar residues" evidence="15">
    <location>
        <begin position="21"/>
        <end position="30"/>
    </location>
</feature>
<dbReference type="Gene3D" id="1.20.1250.20">
    <property type="entry name" value="MFS general substrate transporter like domains"/>
    <property type="match status" value="2"/>
</dbReference>
<reference evidence="18 19" key="1">
    <citation type="submission" date="2019-12" db="EMBL/GenBank/DDBJ databases">
        <title>A genome sequence resource for the geographically widespread anthracnose pathogen Colletotrichum asianum.</title>
        <authorList>
            <person name="Meng Y."/>
        </authorList>
    </citation>
    <scope>NUCLEOTIDE SEQUENCE [LARGE SCALE GENOMIC DNA]</scope>
    <source>
        <strain evidence="18 19">ICMP 18580</strain>
    </source>
</reference>
<dbReference type="GO" id="GO:0016020">
    <property type="term" value="C:membrane"/>
    <property type="evidence" value="ECO:0007669"/>
    <property type="project" value="UniProtKB-SubCell"/>
</dbReference>
<evidence type="ECO:0000256" key="16">
    <source>
        <dbReference type="SAM" id="Phobius"/>
    </source>
</evidence>
<evidence type="ECO:0000256" key="14">
    <source>
        <dbReference type="RuleBase" id="RU361173"/>
    </source>
</evidence>
<evidence type="ECO:0000256" key="2">
    <source>
        <dbReference type="ARBA" id="ARBA00004613"/>
    </source>
</evidence>
<comment type="pathway">
    <text evidence="3">Glycan metabolism; pectin degradation; 2-dehydro-3-deoxy-D-gluconate from pectin: step 1/5.</text>
</comment>
<evidence type="ECO:0000256" key="5">
    <source>
        <dbReference type="ARBA" id="ARBA00010980"/>
    </source>
</evidence>
<protein>
    <recommendedName>
        <fullName evidence="6">pectinesterase</fullName>
        <ecNumber evidence="6">3.1.1.11</ecNumber>
    </recommendedName>
</protein>
<feature type="transmembrane region" description="Helical" evidence="16">
    <location>
        <begin position="454"/>
        <end position="473"/>
    </location>
</feature>
<evidence type="ECO:0000256" key="9">
    <source>
        <dbReference type="ARBA" id="ARBA00022801"/>
    </source>
</evidence>
<evidence type="ECO:0000256" key="8">
    <source>
        <dbReference type="ARBA" id="ARBA00022729"/>
    </source>
</evidence>
<keyword evidence="7 14" id="KW-0964">Secreted</keyword>
<feature type="transmembrane region" description="Helical" evidence="16">
    <location>
        <begin position="86"/>
        <end position="106"/>
    </location>
</feature>
<keyword evidence="16" id="KW-0812">Transmembrane</keyword>
<evidence type="ECO:0000256" key="6">
    <source>
        <dbReference type="ARBA" id="ARBA00013229"/>
    </source>
</evidence>
<dbReference type="InterPro" id="IPR036259">
    <property type="entry name" value="MFS_trans_sf"/>
</dbReference>
<feature type="transmembrane region" description="Helical" evidence="16">
    <location>
        <begin position="50"/>
        <end position="74"/>
    </location>
</feature>
<keyword evidence="9" id="KW-0378">Hydrolase</keyword>
<feature type="transmembrane region" description="Helical" evidence="16">
    <location>
        <begin position="377"/>
        <end position="403"/>
    </location>
</feature>
<keyword evidence="14" id="KW-0119">Carbohydrate metabolism</keyword>
<dbReference type="Pfam" id="PF00544">
    <property type="entry name" value="Pectate_lyase_4"/>
    <property type="match status" value="1"/>
</dbReference>
<dbReference type="Gene3D" id="2.160.20.10">
    <property type="entry name" value="Single-stranded right-handed beta-helix, Pectin lyase-like"/>
    <property type="match status" value="2"/>
</dbReference>
<organism evidence="18 19">
    <name type="scientific">Colletotrichum asianum</name>
    <dbReference type="NCBI Taxonomy" id="702518"/>
    <lineage>
        <taxon>Eukaryota</taxon>
        <taxon>Fungi</taxon>
        <taxon>Dikarya</taxon>
        <taxon>Ascomycota</taxon>
        <taxon>Pezizomycotina</taxon>
        <taxon>Sordariomycetes</taxon>
        <taxon>Hypocreomycetidae</taxon>
        <taxon>Glomerellales</taxon>
        <taxon>Glomerellaceae</taxon>
        <taxon>Colletotrichum</taxon>
        <taxon>Colletotrichum gloeosporioides species complex</taxon>
    </lineage>
</organism>
<evidence type="ECO:0000256" key="13">
    <source>
        <dbReference type="PROSITE-ProRule" id="PRU10040"/>
    </source>
</evidence>
<dbReference type="GO" id="GO:0042545">
    <property type="term" value="P:cell wall modification"/>
    <property type="evidence" value="ECO:0007669"/>
    <property type="project" value="InterPro"/>
</dbReference>
<evidence type="ECO:0000256" key="12">
    <source>
        <dbReference type="ARBA" id="ARBA00047928"/>
    </source>
</evidence>
<comment type="similarity">
    <text evidence="5 14">Belongs to the polysaccharide lyase 1 family.</text>
</comment>
<dbReference type="EC" id="3.1.1.11" evidence="6"/>
<dbReference type="GO" id="GO:0022857">
    <property type="term" value="F:transmembrane transporter activity"/>
    <property type="evidence" value="ECO:0007669"/>
    <property type="project" value="InterPro"/>
</dbReference>
<dbReference type="InterPro" id="IPR002022">
    <property type="entry name" value="Pec_lyase"/>
</dbReference>
<dbReference type="InterPro" id="IPR033131">
    <property type="entry name" value="Pectinesterase_Asp_AS"/>
</dbReference>
<name>A0A8H3WRG4_9PEZI</name>
<feature type="transmembrane region" description="Helical" evidence="16">
    <location>
        <begin position="288"/>
        <end position="309"/>
    </location>
</feature>
<dbReference type="PANTHER" id="PTHR31321">
    <property type="entry name" value="ACYL-COA THIOESTER HYDROLASE YBHC-RELATED"/>
    <property type="match status" value="1"/>
</dbReference>
<dbReference type="InterPro" id="IPR012334">
    <property type="entry name" value="Pectin_lyas_fold"/>
</dbReference>
<dbReference type="OrthoDB" id="2019149at2759"/>
<accession>A0A8H3WRG4</accession>
<evidence type="ECO:0000256" key="10">
    <source>
        <dbReference type="ARBA" id="ARBA00023085"/>
    </source>
</evidence>
<feature type="transmembrane region" description="Helical" evidence="16">
    <location>
        <begin position="208"/>
        <end position="229"/>
    </location>
</feature>